<evidence type="ECO:0000313" key="1">
    <source>
        <dbReference type="EMBL" id="MDR9777818.1"/>
    </source>
</evidence>
<dbReference type="InterPro" id="IPR041492">
    <property type="entry name" value="HAD_2"/>
</dbReference>
<proteinExistence type="predicted"/>
<comment type="caution">
    <text evidence="1">The sequence shown here is derived from an EMBL/GenBank/DDBJ whole genome shotgun (WGS) entry which is preliminary data.</text>
</comment>
<dbReference type="InterPro" id="IPR023214">
    <property type="entry name" value="HAD_sf"/>
</dbReference>
<protein>
    <submittedName>
        <fullName evidence="1">HAD hydrolase-like protein</fullName>
    </submittedName>
</protein>
<dbReference type="Proteomes" id="UP001268610">
    <property type="component" value="Unassembled WGS sequence"/>
</dbReference>
<reference evidence="1" key="1">
    <citation type="submission" date="2023-04" db="EMBL/GenBank/DDBJ databases">
        <title>Genomic characterization of faba bean (Vicia faba) microsymbionts in Mexican soils.</title>
        <authorList>
            <person name="Rivera Orduna F.N."/>
            <person name="Guevara-Luna J."/>
            <person name="Yan J."/>
            <person name="Arroyo-Herrera I."/>
            <person name="Li Y."/>
            <person name="Vasquez-Murrieta M.S."/>
            <person name="Wang E.T."/>
        </authorList>
    </citation>
    <scope>NUCLEOTIDE SEQUENCE</scope>
    <source>
        <strain evidence="1">CH26</strain>
    </source>
</reference>
<dbReference type="InterPro" id="IPR036412">
    <property type="entry name" value="HAD-like_sf"/>
</dbReference>
<dbReference type="Gene3D" id="3.40.50.1000">
    <property type="entry name" value="HAD superfamily/HAD-like"/>
    <property type="match status" value="1"/>
</dbReference>
<dbReference type="AlphaFoldDB" id="A0AAJ2H325"/>
<evidence type="ECO:0000313" key="2">
    <source>
        <dbReference type="Proteomes" id="UP001268610"/>
    </source>
</evidence>
<dbReference type="Gene3D" id="1.10.150.240">
    <property type="entry name" value="Putative phosphatase, domain 2"/>
    <property type="match status" value="1"/>
</dbReference>
<dbReference type="GO" id="GO:0016787">
    <property type="term" value="F:hydrolase activity"/>
    <property type="evidence" value="ECO:0007669"/>
    <property type="project" value="UniProtKB-KW"/>
</dbReference>
<feature type="non-terminal residue" evidence="1">
    <location>
        <position position="83"/>
    </location>
</feature>
<dbReference type="InterPro" id="IPR023198">
    <property type="entry name" value="PGP-like_dom2"/>
</dbReference>
<accession>A0AAJ2H325</accession>
<dbReference type="Pfam" id="PF13419">
    <property type="entry name" value="HAD_2"/>
    <property type="match status" value="1"/>
</dbReference>
<sequence length="83" mass="9449">MKLHQLTELRAVFFDLDGTLVDSAIDIYYAMNAALTDLGWPRVTEEQVRLWVGRGASQLAHCVVKHQQVEVDPKAQHQLLESF</sequence>
<dbReference type="EMBL" id="JAVLSF010000208">
    <property type="protein sequence ID" value="MDR9777818.1"/>
    <property type="molecule type" value="Genomic_DNA"/>
</dbReference>
<dbReference type="RefSeq" id="WP_310866000.1">
    <property type="nucleotide sequence ID" value="NZ_JAVLSF010000208.1"/>
</dbReference>
<keyword evidence="1" id="KW-0378">Hydrolase</keyword>
<name>A0AAJ2H325_9HYPH</name>
<dbReference type="SUPFAM" id="SSF56784">
    <property type="entry name" value="HAD-like"/>
    <property type="match status" value="1"/>
</dbReference>
<organism evidence="1 2">
    <name type="scientific">Rhizobium hidalgonense</name>
    <dbReference type="NCBI Taxonomy" id="1538159"/>
    <lineage>
        <taxon>Bacteria</taxon>
        <taxon>Pseudomonadati</taxon>
        <taxon>Pseudomonadota</taxon>
        <taxon>Alphaproteobacteria</taxon>
        <taxon>Hyphomicrobiales</taxon>
        <taxon>Rhizobiaceae</taxon>
        <taxon>Rhizobium/Agrobacterium group</taxon>
        <taxon>Rhizobium</taxon>
    </lineage>
</organism>
<gene>
    <name evidence="1" type="ORF">RJJ65_35370</name>
</gene>